<keyword evidence="3" id="KW-1185">Reference proteome</keyword>
<dbReference type="PANTHER" id="PTHR44086:SF10">
    <property type="entry name" value="THIOSULFATE SULFURTRANSFERASE_RHODANESE-LIKE DOMAIN-CONTAINING PROTEIN 3"/>
    <property type="match status" value="1"/>
</dbReference>
<organism evidence="2 3">
    <name type="scientific">Allacma fusca</name>
    <dbReference type="NCBI Taxonomy" id="39272"/>
    <lineage>
        <taxon>Eukaryota</taxon>
        <taxon>Metazoa</taxon>
        <taxon>Ecdysozoa</taxon>
        <taxon>Arthropoda</taxon>
        <taxon>Hexapoda</taxon>
        <taxon>Collembola</taxon>
        <taxon>Symphypleona</taxon>
        <taxon>Sminthuridae</taxon>
        <taxon>Allacma</taxon>
    </lineage>
</organism>
<dbReference type="OrthoDB" id="566238at2759"/>
<dbReference type="PROSITE" id="PS50206">
    <property type="entry name" value="RHODANESE_3"/>
    <property type="match status" value="1"/>
</dbReference>
<protein>
    <recommendedName>
        <fullName evidence="1">Rhodanese domain-containing protein</fullName>
    </recommendedName>
</protein>
<dbReference type="Proteomes" id="UP000708208">
    <property type="component" value="Unassembled WGS sequence"/>
</dbReference>
<dbReference type="PANTHER" id="PTHR44086">
    <property type="entry name" value="THIOSULFATE SULFURTRANSFERASE RDL2, MITOCHONDRIAL-RELATED"/>
    <property type="match status" value="1"/>
</dbReference>
<dbReference type="AlphaFoldDB" id="A0A8J2KEH1"/>
<evidence type="ECO:0000313" key="2">
    <source>
        <dbReference type="EMBL" id="CAG7724599.1"/>
    </source>
</evidence>
<dbReference type="Pfam" id="PF00581">
    <property type="entry name" value="Rhodanese"/>
    <property type="match status" value="1"/>
</dbReference>
<comment type="caution">
    <text evidence="2">The sequence shown here is derived from an EMBL/GenBank/DDBJ whole genome shotgun (WGS) entry which is preliminary data.</text>
</comment>
<sequence length="139" mass="15508">MLRLGRGLVANVWLGFRQMSQGPNLFQVLTFAEAQKEIQGENTVFLDVREKGELTTDGRIAKGKNIPLGEVPKALVMDDETFLEQYGFDKPANDQDIVVYCKAGIRAELAAKVMSQLGYTKLKIYPGINDWKENGGELK</sequence>
<gene>
    <name evidence="2" type="ORF">AFUS01_LOCUS13609</name>
</gene>
<dbReference type="GO" id="GO:0004792">
    <property type="term" value="F:thiosulfate-cyanide sulfurtransferase activity"/>
    <property type="evidence" value="ECO:0007669"/>
    <property type="project" value="TreeGrafter"/>
</dbReference>
<proteinExistence type="predicted"/>
<feature type="domain" description="Rhodanese" evidence="1">
    <location>
        <begin position="39"/>
        <end position="139"/>
    </location>
</feature>
<dbReference type="GO" id="GO:0005739">
    <property type="term" value="C:mitochondrion"/>
    <property type="evidence" value="ECO:0007669"/>
    <property type="project" value="TreeGrafter"/>
</dbReference>
<evidence type="ECO:0000259" key="1">
    <source>
        <dbReference type="PROSITE" id="PS50206"/>
    </source>
</evidence>
<reference evidence="2" key="1">
    <citation type="submission" date="2021-06" db="EMBL/GenBank/DDBJ databases">
        <authorList>
            <person name="Hodson N. C."/>
            <person name="Mongue J. A."/>
            <person name="Jaron S. K."/>
        </authorList>
    </citation>
    <scope>NUCLEOTIDE SEQUENCE</scope>
</reference>
<name>A0A8J2KEH1_9HEXA</name>
<dbReference type="EMBL" id="CAJVCH010111644">
    <property type="protein sequence ID" value="CAG7724599.1"/>
    <property type="molecule type" value="Genomic_DNA"/>
</dbReference>
<accession>A0A8J2KEH1</accession>
<dbReference type="SMART" id="SM00450">
    <property type="entry name" value="RHOD"/>
    <property type="match status" value="1"/>
</dbReference>
<dbReference type="InterPro" id="IPR001763">
    <property type="entry name" value="Rhodanese-like_dom"/>
</dbReference>
<evidence type="ECO:0000313" key="3">
    <source>
        <dbReference type="Proteomes" id="UP000708208"/>
    </source>
</evidence>